<dbReference type="Proteomes" id="UP000005408">
    <property type="component" value="Unassembled WGS sequence"/>
</dbReference>
<keyword evidence="2" id="KW-1185">Reference proteome</keyword>
<accession>A0A8W8L550</accession>
<organism evidence="1 2">
    <name type="scientific">Magallana gigas</name>
    <name type="common">Pacific oyster</name>
    <name type="synonym">Crassostrea gigas</name>
    <dbReference type="NCBI Taxonomy" id="29159"/>
    <lineage>
        <taxon>Eukaryota</taxon>
        <taxon>Metazoa</taxon>
        <taxon>Spiralia</taxon>
        <taxon>Lophotrochozoa</taxon>
        <taxon>Mollusca</taxon>
        <taxon>Bivalvia</taxon>
        <taxon>Autobranchia</taxon>
        <taxon>Pteriomorphia</taxon>
        <taxon>Ostreida</taxon>
        <taxon>Ostreoidea</taxon>
        <taxon>Ostreidae</taxon>
        <taxon>Magallana</taxon>
    </lineage>
</organism>
<dbReference type="SUPFAM" id="SSF53067">
    <property type="entry name" value="Actin-like ATPase domain"/>
    <property type="match status" value="1"/>
</dbReference>
<reference evidence="1" key="1">
    <citation type="submission" date="2022-08" db="UniProtKB">
        <authorList>
            <consortium name="EnsemblMetazoa"/>
        </authorList>
    </citation>
    <scope>IDENTIFICATION</scope>
    <source>
        <strain evidence="1">05x7-T-G4-1.051#20</strain>
    </source>
</reference>
<sequence length="264" mass="29472">MRSAAVNAGIPNEYLTIALETEAASIYSQYLKFAKGDTSSPTLDVLKPGTKYMMVDLGGDTADVTVHQKCDDNTMEEVLLATVGPWGGNSVDDQFMKFLIESLGKWVFEDFKRKHMKDYVDIKRCFEAKKRSFKVEPGGVIRMSMPQTIRKKFDEVKSFQEAIEKNEMLKCVKCSTGKLIMDNCLFGSFFKKSIDGIVKHIDEILQAPEAKGVKIIFIVGGFSECLHVQDSIKKHFGQVSVIVPENAALAVLKGITCNLMFCQL</sequence>
<evidence type="ECO:0008006" key="3">
    <source>
        <dbReference type="Google" id="ProtNLM"/>
    </source>
</evidence>
<dbReference type="AlphaFoldDB" id="A0A8W8L550"/>
<dbReference type="InterPro" id="IPR043129">
    <property type="entry name" value="ATPase_NBD"/>
</dbReference>
<dbReference type="PANTHER" id="PTHR14187:SF5">
    <property type="entry name" value="HEAT SHOCK 70 KDA PROTEIN 12A"/>
    <property type="match status" value="1"/>
</dbReference>
<dbReference type="EnsemblMetazoa" id="G26739.1">
    <property type="protein sequence ID" value="G26739.1:cds"/>
    <property type="gene ID" value="G26739"/>
</dbReference>
<dbReference type="Gene3D" id="3.30.420.40">
    <property type="match status" value="2"/>
</dbReference>
<dbReference type="Gene3D" id="3.90.640.10">
    <property type="entry name" value="Actin, Chain A, domain 4"/>
    <property type="match status" value="1"/>
</dbReference>
<protein>
    <recommendedName>
        <fullName evidence="3">Heat shock 70 kDa protein 12A</fullName>
    </recommendedName>
</protein>
<dbReference type="PANTHER" id="PTHR14187">
    <property type="entry name" value="ALPHA KINASE/ELONGATION FACTOR 2 KINASE"/>
    <property type="match status" value="1"/>
</dbReference>
<evidence type="ECO:0000313" key="1">
    <source>
        <dbReference type="EnsemblMetazoa" id="G26739.1:cds"/>
    </source>
</evidence>
<proteinExistence type="predicted"/>
<evidence type="ECO:0000313" key="2">
    <source>
        <dbReference type="Proteomes" id="UP000005408"/>
    </source>
</evidence>
<name>A0A8W8L550_MAGGI</name>